<proteinExistence type="predicted"/>
<feature type="DNA-binding region" description="H-T-H motif" evidence="4">
    <location>
        <begin position="49"/>
        <end position="68"/>
    </location>
</feature>
<evidence type="ECO:0000256" key="4">
    <source>
        <dbReference type="PROSITE-ProRule" id="PRU00335"/>
    </source>
</evidence>
<dbReference type="Proteomes" id="UP000694257">
    <property type="component" value="Chromosome"/>
</dbReference>
<keyword evidence="1" id="KW-0805">Transcription regulation</keyword>
<dbReference type="EMBL" id="CP078145">
    <property type="protein sequence ID" value="QXN89936.1"/>
    <property type="molecule type" value="Genomic_DNA"/>
</dbReference>
<reference evidence="6 7" key="1">
    <citation type="submission" date="2021-07" db="EMBL/GenBank/DDBJ databases">
        <title>Whole Genome Sequence of Nocardia Iowensis.</title>
        <authorList>
            <person name="Lamm A."/>
            <person name="Collins-Fairclough A.M."/>
            <person name="Bunk B."/>
            <person name="Sproer C."/>
        </authorList>
    </citation>
    <scope>NUCLEOTIDE SEQUENCE [LARGE SCALE GENOMIC DNA]</scope>
    <source>
        <strain evidence="6 7">NRRL 5646</strain>
    </source>
</reference>
<dbReference type="Pfam" id="PF13305">
    <property type="entry name" value="TetR_C_33"/>
    <property type="match status" value="1"/>
</dbReference>
<accession>A0ABX8RKS7</accession>
<sequence>MSEGTAGGMITELTAAQHSSAEAMSTALRDRLIDATVQVVSTEGLHALTVRRVSSMCGVSTMAVYSNFGGMPGLIRAAGSAGFALLGARMDEFGVTDDPITDLLVLGLVFRDEAQRRPELFQLMFGTGSQRIDMKINRGNVLVAENDSEFEHYQETFDHVVDAVRRAQEAALIDTPDVRSAAAQLWMGLFGFVQLEMAGHLGDEGLFEVLVPAILNLLVGMGATLDDVGTSLIQAMERFTAEADDPAVPEPS</sequence>
<evidence type="ECO:0000256" key="2">
    <source>
        <dbReference type="ARBA" id="ARBA00023125"/>
    </source>
</evidence>
<organism evidence="6 7">
    <name type="scientific">Nocardia iowensis</name>
    <dbReference type="NCBI Taxonomy" id="204891"/>
    <lineage>
        <taxon>Bacteria</taxon>
        <taxon>Bacillati</taxon>
        <taxon>Actinomycetota</taxon>
        <taxon>Actinomycetes</taxon>
        <taxon>Mycobacteriales</taxon>
        <taxon>Nocardiaceae</taxon>
        <taxon>Nocardia</taxon>
    </lineage>
</organism>
<dbReference type="RefSeq" id="WP_218470805.1">
    <property type="nucleotide sequence ID" value="NZ_BAABJN010000006.1"/>
</dbReference>
<evidence type="ECO:0000256" key="3">
    <source>
        <dbReference type="ARBA" id="ARBA00023163"/>
    </source>
</evidence>
<protein>
    <submittedName>
        <fullName evidence="6">TetR/AcrR family transcriptional regulator</fullName>
    </submittedName>
</protein>
<evidence type="ECO:0000256" key="1">
    <source>
        <dbReference type="ARBA" id="ARBA00023015"/>
    </source>
</evidence>
<evidence type="ECO:0000313" key="7">
    <source>
        <dbReference type="Proteomes" id="UP000694257"/>
    </source>
</evidence>
<dbReference type="InterPro" id="IPR050109">
    <property type="entry name" value="HTH-type_TetR-like_transc_reg"/>
</dbReference>
<name>A0ABX8RKS7_NOCIO</name>
<keyword evidence="2 4" id="KW-0238">DNA-binding</keyword>
<dbReference type="InterPro" id="IPR025996">
    <property type="entry name" value="MT1864/Rv1816-like_C"/>
</dbReference>
<dbReference type="InterPro" id="IPR001647">
    <property type="entry name" value="HTH_TetR"/>
</dbReference>
<dbReference type="PANTHER" id="PTHR30055:SF209">
    <property type="entry name" value="POSSIBLE TRANSCRIPTIONAL REGULATORY PROTEIN (PROBABLY TETR-FAMILY)"/>
    <property type="match status" value="1"/>
</dbReference>
<dbReference type="PANTHER" id="PTHR30055">
    <property type="entry name" value="HTH-TYPE TRANSCRIPTIONAL REGULATOR RUTR"/>
    <property type="match status" value="1"/>
</dbReference>
<keyword evidence="3" id="KW-0804">Transcription</keyword>
<gene>
    <name evidence="6" type="ORF">KV110_31460</name>
</gene>
<evidence type="ECO:0000313" key="6">
    <source>
        <dbReference type="EMBL" id="QXN89936.1"/>
    </source>
</evidence>
<feature type="domain" description="HTH tetR-type" evidence="5">
    <location>
        <begin position="26"/>
        <end position="86"/>
    </location>
</feature>
<evidence type="ECO:0000259" key="5">
    <source>
        <dbReference type="PROSITE" id="PS50977"/>
    </source>
</evidence>
<dbReference type="PROSITE" id="PS50977">
    <property type="entry name" value="HTH_TETR_2"/>
    <property type="match status" value="1"/>
</dbReference>
<keyword evidence="7" id="KW-1185">Reference proteome</keyword>
<dbReference type="Pfam" id="PF00440">
    <property type="entry name" value="TetR_N"/>
    <property type="match status" value="1"/>
</dbReference>